<sequence length="111" mass="13404">MDSTQKKLIDLCKSKGYDKFHPQWFENNKLDPGTWYLELCLLQKWLREKYHFHIAIMPWDKTYWWYQIEDIDAYDSSKGALIKAESKEDKLYNSYEEALEAGLYQALKLIK</sequence>
<accession>A0A6M3K005</accession>
<dbReference type="EMBL" id="MT142165">
    <property type="protein sequence ID" value="QJA75464.1"/>
    <property type="molecule type" value="Genomic_DNA"/>
</dbReference>
<dbReference type="AlphaFoldDB" id="A0A6M3K005"/>
<protein>
    <submittedName>
        <fullName evidence="1">Uncharacterized protein</fullName>
    </submittedName>
</protein>
<evidence type="ECO:0000313" key="1">
    <source>
        <dbReference type="EMBL" id="QJA75464.1"/>
    </source>
</evidence>
<proteinExistence type="predicted"/>
<dbReference type="EMBL" id="MT143302">
    <property type="protein sequence ID" value="QJA95287.1"/>
    <property type="molecule type" value="Genomic_DNA"/>
</dbReference>
<evidence type="ECO:0000313" key="2">
    <source>
        <dbReference type="EMBL" id="QJA95287.1"/>
    </source>
</evidence>
<organism evidence="1">
    <name type="scientific">viral metagenome</name>
    <dbReference type="NCBI Taxonomy" id="1070528"/>
    <lineage>
        <taxon>unclassified sequences</taxon>
        <taxon>metagenomes</taxon>
        <taxon>organismal metagenomes</taxon>
    </lineage>
</organism>
<gene>
    <name evidence="1" type="ORF">MM415A01778_0017</name>
    <name evidence="2" type="ORF">MM415B05486_0002</name>
</gene>
<name>A0A6M3K005_9ZZZZ</name>
<reference evidence="1" key="1">
    <citation type="submission" date="2020-03" db="EMBL/GenBank/DDBJ databases">
        <title>The deep terrestrial virosphere.</title>
        <authorList>
            <person name="Holmfeldt K."/>
            <person name="Nilsson E."/>
            <person name="Simone D."/>
            <person name="Lopez-Fernandez M."/>
            <person name="Wu X."/>
            <person name="de Brujin I."/>
            <person name="Lundin D."/>
            <person name="Andersson A."/>
            <person name="Bertilsson S."/>
            <person name="Dopson M."/>
        </authorList>
    </citation>
    <scope>NUCLEOTIDE SEQUENCE</scope>
    <source>
        <strain evidence="1">MM415A01778</strain>
        <strain evidence="2">MM415B05486</strain>
    </source>
</reference>